<sequence>MRNIMVKVVTAENFNSFIASGLVLIDFFAEWCGPCKMLSPILDALALELSNVSIGKVDIDTSPAPAEKYGVSSIPTLILFKNGEEVDRVVGLKDKDALVNLITKHF</sequence>
<feature type="active site" description="Nucleophile" evidence="8">
    <location>
        <position position="35"/>
    </location>
</feature>
<dbReference type="InterPro" id="IPR013766">
    <property type="entry name" value="Thioredoxin_domain"/>
</dbReference>
<feature type="site" description="Contributes to redox potential value" evidence="8">
    <location>
        <position position="34"/>
    </location>
</feature>
<feature type="domain" description="Thioredoxin" evidence="10">
    <location>
        <begin position="1"/>
        <end position="106"/>
    </location>
</feature>
<evidence type="ECO:0000256" key="8">
    <source>
        <dbReference type="PIRSR" id="PIRSR000077-1"/>
    </source>
</evidence>
<evidence type="ECO:0000256" key="4">
    <source>
        <dbReference type="ARBA" id="ARBA00023157"/>
    </source>
</evidence>
<organism evidence="11 12">
    <name type="scientific">Chlamydia avium 10DC88</name>
    <dbReference type="NCBI Taxonomy" id="1229831"/>
    <lineage>
        <taxon>Bacteria</taxon>
        <taxon>Pseudomonadati</taxon>
        <taxon>Chlamydiota</taxon>
        <taxon>Chlamydiia</taxon>
        <taxon>Chlamydiales</taxon>
        <taxon>Chlamydiaceae</taxon>
        <taxon>Chlamydia/Chlamydophila group</taxon>
        <taxon>Chlamydia</taxon>
    </lineage>
</organism>
<dbReference type="PANTHER" id="PTHR45663:SF11">
    <property type="entry name" value="GEO12009P1"/>
    <property type="match status" value="1"/>
</dbReference>
<dbReference type="PANTHER" id="PTHR45663">
    <property type="entry name" value="GEO12009P1"/>
    <property type="match status" value="1"/>
</dbReference>
<dbReference type="FunFam" id="3.40.30.10:FF:000001">
    <property type="entry name" value="Thioredoxin"/>
    <property type="match status" value="1"/>
</dbReference>
<protein>
    <recommendedName>
        <fullName evidence="6 7">Thioredoxin</fullName>
    </recommendedName>
</protein>
<dbReference type="InterPro" id="IPR036249">
    <property type="entry name" value="Thioredoxin-like_sf"/>
</dbReference>
<feature type="active site" description="Nucleophile" evidence="8">
    <location>
        <position position="32"/>
    </location>
</feature>
<evidence type="ECO:0000259" key="10">
    <source>
        <dbReference type="PROSITE" id="PS51352"/>
    </source>
</evidence>
<dbReference type="PATRIC" id="fig|1229831.3.peg.883"/>
<feature type="disulfide bond" description="Redox-active" evidence="9">
    <location>
        <begin position="32"/>
        <end position="35"/>
    </location>
</feature>
<keyword evidence="2" id="KW-0813">Transport</keyword>
<evidence type="ECO:0000256" key="6">
    <source>
        <dbReference type="NCBIfam" id="TIGR01068"/>
    </source>
</evidence>
<dbReference type="PROSITE" id="PS00194">
    <property type="entry name" value="THIOREDOXIN_1"/>
    <property type="match status" value="1"/>
</dbReference>
<dbReference type="Gene3D" id="3.40.30.10">
    <property type="entry name" value="Glutaredoxin"/>
    <property type="match status" value="1"/>
</dbReference>
<dbReference type="Proteomes" id="UP000019433">
    <property type="component" value="Chromosome"/>
</dbReference>
<dbReference type="InterPro" id="IPR017937">
    <property type="entry name" value="Thioredoxin_CS"/>
</dbReference>
<dbReference type="GO" id="GO:0045454">
    <property type="term" value="P:cell redox homeostasis"/>
    <property type="evidence" value="ECO:0007669"/>
    <property type="project" value="TreeGrafter"/>
</dbReference>
<evidence type="ECO:0000256" key="1">
    <source>
        <dbReference type="ARBA" id="ARBA00008987"/>
    </source>
</evidence>
<dbReference type="NCBIfam" id="TIGR01068">
    <property type="entry name" value="thioredoxin"/>
    <property type="match status" value="1"/>
</dbReference>
<feature type="site" description="Contributes to redox potential value" evidence="8">
    <location>
        <position position="33"/>
    </location>
</feature>
<accession>W8JSC5</accession>
<dbReference type="GO" id="GO:0015035">
    <property type="term" value="F:protein-disulfide reductase activity"/>
    <property type="evidence" value="ECO:0007669"/>
    <property type="project" value="UniProtKB-UniRule"/>
</dbReference>
<evidence type="ECO:0000256" key="9">
    <source>
        <dbReference type="PIRSR" id="PIRSR000077-4"/>
    </source>
</evidence>
<dbReference type="STRING" id="1229831.M832_08840"/>
<evidence type="ECO:0000313" key="12">
    <source>
        <dbReference type="Proteomes" id="UP000019433"/>
    </source>
</evidence>
<dbReference type="PIRSF" id="PIRSF000077">
    <property type="entry name" value="Thioredoxin"/>
    <property type="match status" value="1"/>
</dbReference>
<keyword evidence="3" id="KW-0249">Electron transport</keyword>
<proteinExistence type="inferred from homology"/>
<keyword evidence="5 9" id="KW-0676">Redox-active center</keyword>
<dbReference type="GO" id="GO:0005829">
    <property type="term" value="C:cytosol"/>
    <property type="evidence" value="ECO:0007669"/>
    <property type="project" value="TreeGrafter"/>
</dbReference>
<dbReference type="Pfam" id="PF00085">
    <property type="entry name" value="Thioredoxin"/>
    <property type="match status" value="1"/>
</dbReference>
<evidence type="ECO:0000256" key="5">
    <source>
        <dbReference type="ARBA" id="ARBA00023284"/>
    </source>
</evidence>
<dbReference type="eggNOG" id="COG3118">
    <property type="taxonomic scope" value="Bacteria"/>
</dbReference>
<evidence type="ECO:0000256" key="2">
    <source>
        <dbReference type="ARBA" id="ARBA00022448"/>
    </source>
</evidence>
<dbReference type="HOGENOM" id="CLU_090389_10_4_0"/>
<evidence type="ECO:0000256" key="7">
    <source>
        <dbReference type="PIRNR" id="PIRNR000077"/>
    </source>
</evidence>
<keyword evidence="4 9" id="KW-1015">Disulfide bond</keyword>
<evidence type="ECO:0000313" key="11">
    <source>
        <dbReference type="EMBL" id="AHK63733.1"/>
    </source>
</evidence>
<name>W8JSC5_9CHLA</name>
<feature type="site" description="Deprotonates C-terminal active site Cys" evidence="8">
    <location>
        <position position="26"/>
    </location>
</feature>
<dbReference type="KEGG" id="cav:M832_08840"/>
<dbReference type="CDD" id="cd02947">
    <property type="entry name" value="TRX_family"/>
    <property type="match status" value="1"/>
</dbReference>
<dbReference type="EMBL" id="CP006571">
    <property type="protein sequence ID" value="AHK63733.1"/>
    <property type="molecule type" value="Genomic_DNA"/>
</dbReference>
<dbReference type="PRINTS" id="PR00421">
    <property type="entry name" value="THIOREDOXIN"/>
</dbReference>
<dbReference type="InterPro" id="IPR005746">
    <property type="entry name" value="Thioredoxin"/>
</dbReference>
<dbReference type="PROSITE" id="PS51352">
    <property type="entry name" value="THIOREDOXIN_2"/>
    <property type="match status" value="1"/>
</dbReference>
<dbReference type="AlphaFoldDB" id="W8JSC5"/>
<evidence type="ECO:0000256" key="3">
    <source>
        <dbReference type="ARBA" id="ARBA00022982"/>
    </source>
</evidence>
<comment type="similarity">
    <text evidence="1 7">Belongs to the thioredoxin family.</text>
</comment>
<reference evidence="11 12" key="1">
    <citation type="journal article" date="2014" name="Syst. Appl. Microbiol.">
        <title>Evidence for the existence of two new members of the family Chlamydiaceae and proposal of Chlamydia avium sp. nov. and Chlamydia gallinacea sp. nov.</title>
        <authorList>
            <person name="Sachse K."/>
            <person name="Laroucau K."/>
            <person name="Riege K."/>
            <person name="Wehner S."/>
            <person name="Dilcher M."/>
            <person name="Creasy H.H."/>
            <person name="Weidmann M."/>
            <person name="Myers G."/>
            <person name="Vorimore F."/>
            <person name="Vicari N."/>
            <person name="Magnino S."/>
            <person name="Liebler-Tenorio E."/>
            <person name="Ruettger A."/>
            <person name="Bavoil P.M."/>
            <person name="Hufert F.T."/>
            <person name="Rossello-Mora R."/>
            <person name="Marz M."/>
        </authorList>
    </citation>
    <scope>NUCLEOTIDE SEQUENCE [LARGE SCALE GENOMIC DNA]</scope>
    <source>
        <strain evidence="11 12">10DC88</strain>
    </source>
</reference>
<dbReference type="SUPFAM" id="SSF52833">
    <property type="entry name" value="Thioredoxin-like"/>
    <property type="match status" value="1"/>
</dbReference>
<gene>
    <name evidence="11" type="primary">trxA</name>
    <name evidence="11" type="ORF">M832_08840</name>
</gene>